<dbReference type="EMBL" id="MU825406">
    <property type="protein sequence ID" value="KAJ7391507.1"/>
    <property type="molecule type" value="Genomic_DNA"/>
</dbReference>
<keyword evidence="3" id="KW-1185">Reference proteome</keyword>
<comment type="caution">
    <text evidence="2">The sequence shown here is derived from an EMBL/GenBank/DDBJ whole genome shotgun (WGS) entry which is preliminary data.</text>
</comment>
<evidence type="ECO:0000313" key="3">
    <source>
        <dbReference type="Proteomes" id="UP001163046"/>
    </source>
</evidence>
<proteinExistence type="predicted"/>
<organism evidence="2 3">
    <name type="scientific">Desmophyllum pertusum</name>
    <dbReference type="NCBI Taxonomy" id="174260"/>
    <lineage>
        <taxon>Eukaryota</taxon>
        <taxon>Metazoa</taxon>
        <taxon>Cnidaria</taxon>
        <taxon>Anthozoa</taxon>
        <taxon>Hexacorallia</taxon>
        <taxon>Scleractinia</taxon>
        <taxon>Caryophylliina</taxon>
        <taxon>Caryophylliidae</taxon>
        <taxon>Desmophyllum</taxon>
    </lineage>
</organism>
<reference evidence="2" key="1">
    <citation type="submission" date="2023-01" db="EMBL/GenBank/DDBJ databases">
        <title>Genome assembly of the deep-sea coral Lophelia pertusa.</title>
        <authorList>
            <person name="Herrera S."/>
            <person name="Cordes E."/>
        </authorList>
    </citation>
    <scope>NUCLEOTIDE SEQUENCE</scope>
    <source>
        <strain evidence="2">USNM1676648</strain>
        <tissue evidence="2">Polyp</tissue>
    </source>
</reference>
<accession>A0A9X0A112</accession>
<dbReference type="OrthoDB" id="5971812at2759"/>
<feature type="region of interest" description="Disordered" evidence="1">
    <location>
        <begin position="404"/>
        <end position="423"/>
    </location>
</feature>
<evidence type="ECO:0000313" key="2">
    <source>
        <dbReference type="EMBL" id="KAJ7391507.1"/>
    </source>
</evidence>
<name>A0A9X0A112_9CNID</name>
<sequence>MEIADWHAGNKFLKVAFKNFYNTKSAGDKCTLYSDRNLINRRNVREDVDAAVNPCRTFFDLEVKARLVASAVHELGMSDISDSPKGEFYQPNLPEASNMEKKEYLRKIASHVGDGYVIRRENVEVIFHNLLAAEEKEASSGRNQSDDGRFICYFPGCGKTFAANGKRMRDHESTHNPPIPTSDSQGLLFSSEGVSSKSVPEKDDMFNYQCSLLEYGMLILNFFDAIREEEDKKTNEAEKEISKKVLLELCKEDLSAQAANHAWNTYTHWQETGGLKICLGTSQEEGQVNLQFCNEILEDPELKMLFGVYKIKDRGFVKLDKLRAKKHIGSIMCSLRKPSAYSKQYFFKDSEETEICMAPHGNSKSGTTNYYRTQSTTLNALKGAVDKSGAKKACNTVFQEAGGSLHSRSMSEDPRNQQQARSLKHRYSAQKDDDELYSLIMQQKEHASRDDKGYVHGLKMENTPNMSLQIRGNCRTWSALLPTQSSFQLLEWIQLSVSDVSTSHRWSMRT</sequence>
<gene>
    <name evidence="2" type="primary">UNC80_1</name>
    <name evidence="2" type="ORF">OS493_018558</name>
</gene>
<evidence type="ECO:0000256" key="1">
    <source>
        <dbReference type="SAM" id="MobiDB-lite"/>
    </source>
</evidence>
<protein>
    <submittedName>
        <fullName evidence="2">Protein unc-80</fullName>
    </submittedName>
</protein>
<dbReference type="AlphaFoldDB" id="A0A9X0A112"/>
<dbReference type="Proteomes" id="UP001163046">
    <property type="component" value="Unassembled WGS sequence"/>
</dbReference>